<dbReference type="AlphaFoldDB" id="A0AAV1IK49"/>
<dbReference type="InterPro" id="IPR035808">
    <property type="entry name" value="Ribosomal_uL30_euk_arc"/>
</dbReference>
<dbReference type="EMBL" id="CAUYUE010000017">
    <property type="protein sequence ID" value="CAK0787694.1"/>
    <property type="molecule type" value="Genomic_DNA"/>
</dbReference>
<dbReference type="GO" id="GO:0003735">
    <property type="term" value="F:structural constituent of ribosome"/>
    <property type="evidence" value="ECO:0007669"/>
    <property type="project" value="TreeGrafter"/>
</dbReference>
<evidence type="ECO:0000313" key="7">
    <source>
        <dbReference type="EMBL" id="CAK0787694.1"/>
    </source>
</evidence>
<dbReference type="InterPro" id="IPR039699">
    <property type="entry name" value="Ribosomal_uL30"/>
</dbReference>
<sequence length="247" mass="28644">MVKKAEKKPAASVPESVLKRRKRDEDWAAKKAAAATDSRKKARDQRKEIFKRAETYVKEYRDQEKDLIRLKREAKTKGGFYVEAEPKLAFVVRIRGINDMHPKSRKILQLLRLRQIHNGIFIKMNKATLNMLRRVEPYVTWGTPNLKTVRELIYKRGYGKVNKSRIPLTDNAIIEQALGKYNIICIEDLIHEIYTAGPAFKQASNFLWPFKLSAARGGLPKKRLHYIEGGQHGAREDYINNLVRVMN</sequence>
<dbReference type="GO" id="GO:0000463">
    <property type="term" value="P:maturation of LSU-rRNA from tricistronic rRNA transcript (SSU-rRNA, 5.8S rRNA, LSU-rRNA)"/>
    <property type="evidence" value="ECO:0007669"/>
    <property type="project" value="TreeGrafter"/>
</dbReference>
<accession>A0AAV1IK49</accession>
<dbReference type="Proteomes" id="UP001314263">
    <property type="component" value="Unassembled WGS sequence"/>
</dbReference>
<dbReference type="FunFam" id="3.30.1390.20:FF:000002">
    <property type="entry name" value="60S ribosomal protein L7"/>
    <property type="match status" value="1"/>
</dbReference>
<comment type="caution">
    <text evidence="7">The sequence shown here is derived from an EMBL/GenBank/DDBJ whole genome shotgun (WGS) entry which is preliminary data.</text>
</comment>
<feature type="domain" description="Large ribosomal subunit protein uL30-like ferredoxin-like fold" evidence="5">
    <location>
        <begin position="89"/>
        <end position="139"/>
    </location>
</feature>
<dbReference type="GO" id="GO:0003723">
    <property type="term" value="F:RNA binding"/>
    <property type="evidence" value="ECO:0007669"/>
    <property type="project" value="InterPro"/>
</dbReference>
<dbReference type="InterPro" id="IPR016082">
    <property type="entry name" value="Ribosomal_uL30_ferredoxin-like"/>
</dbReference>
<dbReference type="FunFam" id="3.30.1390.20:FF:000003">
    <property type="entry name" value="60S ribosomal protein L7"/>
    <property type="match status" value="1"/>
</dbReference>
<proteinExistence type="inferred from homology"/>
<keyword evidence="8" id="KW-1185">Reference proteome</keyword>
<gene>
    <name evidence="7" type="primary">RPL7B</name>
    <name evidence="7" type="ORF">CVIRNUC_010916</name>
</gene>
<dbReference type="Gene3D" id="1.10.15.30">
    <property type="match status" value="1"/>
</dbReference>
<dbReference type="InterPro" id="IPR012988">
    <property type="entry name" value="Ribosomal_uL30_N_euk"/>
</dbReference>
<comment type="similarity">
    <text evidence="1">Belongs to the universal ribosomal protein uL30 family.</text>
</comment>
<evidence type="ECO:0000256" key="4">
    <source>
        <dbReference type="SAM" id="MobiDB-lite"/>
    </source>
</evidence>
<dbReference type="InterPro" id="IPR036919">
    <property type="entry name" value="Ribo_uL30_ferredoxin-like_sf"/>
</dbReference>
<dbReference type="PANTHER" id="PTHR11524:SF16">
    <property type="entry name" value="LARGE RIBOSOMAL SUBUNIT PROTEIN UL30"/>
    <property type="match status" value="1"/>
</dbReference>
<evidence type="ECO:0000259" key="5">
    <source>
        <dbReference type="Pfam" id="PF00327"/>
    </source>
</evidence>
<dbReference type="PANTHER" id="PTHR11524">
    <property type="entry name" value="60S RIBOSOMAL PROTEIN L7"/>
    <property type="match status" value="1"/>
</dbReference>
<dbReference type="CDD" id="cd01657">
    <property type="entry name" value="Ribosomal_L7_archeal_euk"/>
    <property type="match status" value="1"/>
</dbReference>
<dbReference type="PROSITE" id="PS00634">
    <property type="entry name" value="RIBOSOMAL_L30"/>
    <property type="match status" value="1"/>
</dbReference>
<dbReference type="Pfam" id="PF08079">
    <property type="entry name" value="Ribosomal_L30_N"/>
    <property type="match status" value="1"/>
</dbReference>
<dbReference type="NCBIfam" id="TIGR01310">
    <property type="entry name" value="uL30_euk"/>
    <property type="match status" value="1"/>
</dbReference>
<feature type="domain" description="Large ribosomal subunit protein uL30 N-terminal eukaryotes" evidence="6">
    <location>
        <begin position="13"/>
        <end position="84"/>
    </location>
</feature>
<protein>
    <submittedName>
        <fullName evidence="7">60S ribosomal protein L7B</fullName>
    </submittedName>
</protein>
<organism evidence="7 8">
    <name type="scientific">Coccomyxa viridis</name>
    <dbReference type="NCBI Taxonomy" id="1274662"/>
    <lineage>
        <taxon>Eukaryota</taxon>
        <taxon>Viridiplantae</taxon>
        <taxon>Chlorophyta</taxon>
        <taxon>core chlorophytes</taxon>
        <taxon>Trebouxiophyceae</taxon>
        <taxon>Trebouxiophyceae incertae sedis</taxon>
        <taxon>Coccomyxaceae</taxon>
        <taxon>Coccomyxa</taxon>
    </lineage>
</organism>
<keyword evidence="3" id="KW-0687">Ribonucleoprotein</keyword>
<evidence type="ECO:0000256" key="3">
    <source>
        <dbReference type="ARBA" id="ARBA00023274"/>
    </source>
</evidence>
<evidence type="ECO:0000256" key="2">
    <source>
        <dbReference type="ARBA" id="ARBA00022980"/>
    </source>
</evidence>
<feature type="region of interest" description="Disordered" evidence="4">
    <location>
        <begin position="1"/>
        <end position="45"/>
    </location>
</feature>
<keyword evidence="2 7" id="KW-0689">Ribosomal protein</keyword>
<name>A0AAV1IK49_9CHLO</name>
<dbReference type="Gene3D" id="3.30.1390.20">
    <property type="entry name" value="Ribosomal protein L30, ferredoxin-like fold domain"/>
    <property type="match status" value="1"/>
</dbReference>
<dbReference type="InterPro" id="IPR005998">
    <property type="entry name" value="Ribosomal_uL30_euk"/>
</dbReference>
<dbReference type="InterPro" id="IPR018038">
    <property type="entry name" value="Ribosomal_uL30_CS"/>
</dbReference>
<reference evidence="7 8" key="1">
    <citation type="submission" date="2023-10" db="EMBL/GenBank/DDBJ databases">
        <authorList>
            <person name="Maclean D."/>
            <person name="Macfadyen A."/>
        </authorList>
    </citation>
    <scope>NUCLEOTIDE SEQUENCE [LARGE SCALE GENOMIC DNA]</scope>
</reference>
<dbReference type="Pfam" id="PF00327">
    <property type="entry name" value="Ribosomal_L30"/>
    <property type="match status" value="1"/>
</dbReference>
<dbReference type="SUPFAM" id="SSF55129">
    <property type="entry name" value="Ribosomal protein L30p/L7e"/>
    <property type="match status" value="1"/>
</dbReference>
<dbReference type="GO" id="GO:0022625">
    <property type="term" value="C:cytosolic large ribosomal subunit"/>
    <property type="evidence" value="ECO:0007669"/>
    <property type="project" value="TreeGrafter"/>
</dbReference>
<evidence type="ECO:0000313" key="8">
    <source>
        <dbReference type="Proteomes" id="UP001314263"/>
    </source>
</evidence>
<evidence type="ECO:0000259" key="6">
    <source>
        <dbReference type="Pfam" id="PF08079"/>
    </source>
</evidence>
<dbReference type="FunFam" id="1.10.15.30:FF:000001">
    <property type="entry name" value="60S ribosomal protein L7"/>
    <property type="match status" value="1"/>
</dbReference>
<evidence type="ECO:0000256" key="1">
    <source>
        <dbReference type="ARBA" id="ARBA00007594"/>
    </source>
</evidence>